<dbReference type="Proteomes" id="UP001476798">
    <property type="component" value="Unassembled WGS sequence"/>
</dbReference>
<gene>
    <name evidence="1" type="ORF">GOODEAATRI_021508</name>
</gene>
<protein>
    <submittedName>
        <fullName evidence="1">Uncharacterized protein</fullName>
    </submittedName>
</protein>
<organism evidence="1 2">
    <name type="scientific">Goodea atripinnis</name>
    <dbReference type="NCBI Taxonomy" id="208336"/>
    <lineage>
        <taxon>Eukaryota</taxon>
        <taxon>Metazoa</taxon>
        <taxon>Chordata</taxon>
        <taxon>Craniata</taxon>
        <taxon>Vertebrata</taxon>
        <taxon>Euteleostomi</taxon>
        <taxon>Actinopterygii</taxon>
        <taxon>Neopterygii</taxon>
        <taxon>Teleostei</taxon>
        <taxon>Neoteleostei</taxon>
        <taxon>Acanthomorphata</taxon>
        <taxon>Ovalentaria</taxon>
        <taxon>Atherinomorphae</taxon>
        <taxon>Cyprinodontiformes</taxon>
        <taxon>Goodeidae</taxon>
        <taxon>Goodea</taxon>
    </lineage>
</organism>
<name>A0ABV0N399_9TELE</name>
<keyword evidence="2" id="KW-1185">Reference proteome</keyword>
<evidence type="ECO:0000313" key="1">
    <source>
        <dbReference type="EMBL" id="MEQ2165861.1"/>
    </source>
</evidence>
<evidence type="ECO:0000313" key="2">
    <source>
        <dbReference type="Proteomes" id="UP001476798"/>
    </source>
</evidence>
<feature type="non-terminal residue" evidence="1">
    <location>
        <position position="1"/>
    </location>
</feature>
<dbReference type="EMBL" id="JAHRIO010022097">
    <property type="protein sequence ID" value="MEQ2165861.1"/>
    <property type="molecule type" value="Genomic_DNA"/>
</dbReference>
<proteinExistence type="predicted"/>
<dbReference type="PANTHER" id="PTHR47236">
    <property type="entry name" value="GENE, 32742-RELATED-RELATED"/>
    <property type="match status" value="1"/>
</dbReference>
<accession>A0ABV0N399</accession>
<dbReference type="PANTHER" id="PTHR47236:SF5">
    <property type="entry name" value="GENE, 32742-RELATED"/>
    <property type="match status" value="1"/>
</dbReference>
<sequence length="444" mass="49090">VKEMYQGVLGKLQLLHPGVIAEERVGEGYKRMKKEMEKEVGRRRSLASHLQTLLDNQLEVLRREQQVKRRLYSVFTTRLRECTRLLSKISNSNQSSCEQILSQRLTSLVDEMGELVAGECLRQGAWGLLGEGTGAKLLCPDTGTVLTKDDFFGPDGSLRVPAAVHCDPVTRLIRPNPHSHMLLSSGQTMAVPSDYFIHPQTGKVLPIVGNVAYDPVSSTLVVTTDLCTGDVGKWESPLLPFLPYPTSCHSEQHLPCISLKGLKPGQRLQLGMPMADPDTGVPVPTLAVTIHPQTGLVYPLGRLQICPLSRLLQPIQIGYPMLDSRTGNIVLTVGVSLDLLTEKNHLSYRSMYLAQVLAEMYKTLDLLKPLTDEWSSDPALQNMQSHPGNEQISGRLDDLLTASKELEQAWGRSLHCGLQLCTRFEMLLDWALGLQQDGGTLGKE</sequence>
<reference evidence="1 2" key="1">
    <citation type="submission" date="2021-06" db="EMBL/GenBank/DDBJ databases">
        <authorList>
            <person name="Palmer J.M."/>
        </authorList>
    </citation>
    <scope>NUCLEOTIDE SEQUENCE [LARGE SCALE GENOMIC DNA]</scope>
    <source>
        <strain evidence="1 2">GA_2019</strain>
        <tissue evidence="1">Muscle</tissue>
    </source>
</reference>
<comment type="caution">
    <text evidence="1">The sequence shown here is derived from an EMBL/GenBank/DDBJ whole genome shotgun (WGS) entry which is preliminary data.</text>
</comment>